<keyword evidence="2" id="KW-1185">Reference proteome</keyword>
<sequence>MYQVRFIDLYTKHYVDSEIDEIPRTGDMLKLTGRGKHYIVRGVARDIDETEGKTAKIVIYLENINQTYWMNSLASDKH</sequence>
<proteinExistence type="predicted"/>
<protein>
    <submittedName>
        <fullName evidence="1">Uncharacterized protein</fullName>
    </submittedName>
</protein>
<dbReference type="Proteomes" id="UP001597427">
    <property type="component" value="Unassembled WGS sequence"/>
</dbReference>
<dbReference type="RefSeq" id="WP_379982924.1">
    <property type="nucleotide sequence ID" value="NZ_JBHUMO010000072.1"/>
</dbReference>
<name>A0ABW5TL85_9ENTE</name>
<accession>A0ABW5TL85</accession>
<comment type="caution">
    <text evidence="1">The sequence shown here is derived from an EMBL/GenBank/DDBJ whole genome shotgun (WGS) entry which is preliminary data.</text>
</comment>
<evidence type="ECO:0000313" key="2">
    <source>
        <dbReference type="Proteomes" id="UP001597427"/>
    </source>
</evidence>
<dbReference type="EMBL" id="JBHUMO010000072">
    <property type="protein sequence ID" value="MFD2730030.1"/>
    <property type="molecule type" value="Genomic_DNA"/>
</dbReference>
<reference evidence="2" key="1">
    <citation type="journal article" date="2019" name="Int. J. Syst. Evol. Microbiol.">
        <title>The Global Catalogue of Microorganisms (GCM) 10K type strain sequencing project: providing services to taxonomists for standard genome sequencing and annotation.</title>
        <authorList>
            <consortium name="The Broad Institute Genomics Platform"/>
            <consortium name="The Broad Institute Genome Sequencing Center for Infectious Disease"/>
            <person name="Wu L."/>
            <person name="Ma J."/>
        </authorList>
    </citation>
    <scope>NUCLEOTIDE SEQUENCE [LARGE SCALE GENOMIC DNA]</scope>
    <source>
        <strain evidence="2">TISTR 932</strain>
    </source>
</reference>
<organism evidence="1 2">
    <name type="scientific">Enterococcus camelliae</name>
    <dbReference type="NCBI Taxonomy" id="453959"/>
    <lineage>
        <taxon>Bacteria</taxon>
        <taxon>Bacillati</taxon>
        <taxon>Bacillota</taxon>
        <taxon>Bacilli</taxon>
        <taxon>Lactobacillales</taxon>
        <taxon>Enterococcaceae</taxon>
        <taxon>Enterococcus</taxon>
    </lineage>
</organism>
<evidence type="ECO:0000313" key="1">
    <source>
        <dbReference type="EMBL" id="MFD2730030.1"/>
    </source>
</evidence>
<gene>
    <name evidence="1" type="ORF">ACFSR0_11655</name>
</gene>